<feature type="compositionally biased region" description="Acidic residues" evidence="5">
    <location>
        <begin position="46"/>
        <end position="56"/>
    </location>
</feature>
<evidence type="ECO:0000256" key="5">
    <source>
        <dbReference type="SAM" id="MobiDB-lite"/>
    </source>
</evidence>
<feature type="domain" description="SH3" evidence="6">
    <location>
        <begin position="56"/>
        <end position="117"/>
    </location>
</feature>
<reference evidence="9 10" key="1">
    <citation type="journal article" date="2019" name="Nat. Ecol. Evol.">
        <title>Megaphylogeny resolves global patterns of mushroom evolution.</title>
        <authorList>
            <person name="Varga T."/>
            <person name="Krizsan K."/>
            <person name="Foldi C."/>
            <person name="Dima B."/>
            <person name="Sanchez-Garcia M."/>
            <person name="Sanchez-Ramirez S."/>
            <person name="Szollosi G.J."/>
            <person name="Szarkandi J.G."/>
            <person name="Papp V."/>
            <person name="Albert L."/>
            <person name="Andreopoulos W."/>
            <person name="Angelini C."/>
            <person name="Antonin V."/>
            <person name="Barry K.W."/>
            <person name="Bougher N.L."/>
            <person name="Buchanan P."/>
            <person name="Buyck B."/>
            <person name="Bense V."/>
            <person name="Catcheside P."/>
            <person name="Chovatia M."/>
            <person name="Cooper J."/>
            <person name="Damon W."/>
            <person name="Desjardin D."/>
            <person name="Finy P."/>
            <person name="Geml J."/>
            <person name="Haridas S."/>
            <person name="Hughes K."/>
            <person name="Justo A."/>
            <person name="Karasinski D."/>
            <person name="Kautmanova I."/>
            <person name="Kiss B."/>
            <person name="Kocsube S."/>
            <person name="Kotiranta H."/>
            <person name="LaButti K.M."/>
            <person name="Lechner B.E."/>
            <person name="Liimatainen K."/>
            <person name="Lipzen A."/>
            <person name="Lukacs Z."/>
            <person name="Mihaltcheva S."/>
            <person name="Morgado L.N."/>
            <person name="Niskanen T."/>
            <person name="Noordeloos M.E."/>
            <person name="Ohm R.A."/>
            <person name="Ortiz-Santana B."/>
            <person name="Ovrebo C."/>
            <person name="Racz N."/>
            <person name="Riley R."/>
            <person name="Savchenko A."/>
            <person name="Shiryaev A."/>
            <person name="Soop K."/>
            <person name="Spirin V."/>
            <person name="Szebenyi C."/>
            <person name="Tomsovsky M."/>
            <person name="Tulloss R.E."/>
            <person name="Uehling J."/>
            <person name="Grigoriev I.V."/>
            <person name="Vagvolgyi C."/>
            <person name="Papp T."/>
            <person name="Martin F.M."/>
            <person name="Miettinen O."/>
            <person name="Hibbett D.S."/>
            <person name="Nagy L.G."/>
        </authorList>
    </citation>
    <scope>NUCLEOTIDE SEQUENCE [LARGE SCALE GENOMIC DNA]</scope>
    <source>
        <strain evidence="9 10">HHB13444</strain>
    </source>
</reference>
<evidence type="ECO:0000256" key="1">
    <source>
        <dbReference type="ARBA" id="ARBA00022443"/>
    </source>
</evidence>
<organism evidence="9 10">
    <name type="scientific">Polyporus arcularius HHB13444</name>
    <dbReference type="NCBI Taxonomy" id="1314778"/>
    <lineage>
        <taxon>Eukaryota</taxon>
        <taxon>Fungi</taxon>
        <taxon>Dikarya</taxon>
        <taxon>Basidiomycota</taxon>
        <taxon>Agaricomycotina</taxon>
        <taxon>Agaricomycetes</taxon>
        <taxon>Polyporales</taxon>
        <taxon>Polyporaceae</taxon>
        <taxon>Polyporus</taxon>
    </lineage>
</organism>
<dbReference type="SMART" id="SM00229">
    <property type="entry name" value="RasGEFN"/>
    <property type="match status" value="1"/>
</dbReference>
<dbReference type="InterPro" id="IPR036964">
    <property type="entry name" value="RASGEF_cat_dom_sf"/>
</dbReference>
<dbReference type="PROSITE" id="PS50212">
    <property type="entry name" value="RASGEF_NTER"/>
    <property type="match status" value="1"/>
</dbReference>
<dbReference type="AlphaFoldDB" id="A0A5C3P5I4"/>
<dbReference type="PROSITE" id="PS50009">
    <property type="entry name" value="RASGEF_CAT"/>
    <property type="match status" value="1"/>
</dbReference>
<dbReference type="CDD" id="cd00155">
    <property type="entry name" value="RasGEF"/>
    <property type="match status" value="1"/>
</dbReference>
<dbReference type="Proteomes" id="UP000308197">
    <property type="component" value="Unassembled WGS sequence"/>
</dbReference>
<feature type="region of interest" description="Disordered" evidence="5">
    <location>
        <begin position="307"/>
        <end position="357"/>
    </location>
</feature>
<feature type="compositionally biased region" description="Acidic residues" evidence="5">
    <location>
        <begin position="686"/>
        <end position="696"/>
    </location>
</feature>
<feature type="region of interest" description="Disordered" evidence="5">
    <location>
        <begin position="585"/>
        <end position="629"/>
    </location>
</feature>
<dbReference type="SMART" id="SM00147">
    <property type="entry name" value="RasGEF"/>
    <property type="match status" value="1"/>
</dbReference>
<evidence type="ECO:0000256" key="4">
    <source>
        <dbReference type="PROSITE-ProRule" id="PRU00192"/>
    </source>
</evidence>
<dbReference type="Pfam" id="PF25006">
    <property type="entry name" value="DUF7783"/>
    <property type="match status" value="1"/>
</dbReference>
<keyword evidence="10" id="KW-1185">Reference proteome</keyword>
<feature type="compositionally biased region" description="Low complexity" evidence="5">
    <location>
        <begin position="409"/>
        <end position="425"/>
    </location>
</feature>
<evidence type="ECO:0000313" key="10">
    <source>
        <dbReference type="Proteomes" id="UP000308197"/>
    </source>
</evidence>
<evidence type="ECO:0000259" key="8">
    <source>
        <dbReference type="PROSITE" id="PS50212"/>
    </source>
</evidence>
<dbReference type="CDD" id="cd06224">
    <property type="entry name" value="REM"/>
    <property type="match status" value="1"/>
</dbReference>
<dbReference type="GO" id="GO:0005085">
    <property type="term" value="F:guanyl-nucleotide exchange factor activity"/>
    <property type="evidence" value="ECO:0007669"/>
    <property type="project" value="UniProtKB-KW"/>
</dbReference>
<feature type="region of interest" description="Disordered" evidence="5">
    <location>
        <begin position="382"/>
        <end position="434"/>
    </location>
</feature>
<gene>
    <name evidence="9" type="ORF">K466DRAFT_602544</name>
</gene>
<feature type="compositionally biased region" description="Polar residues" evidence="5">
    <location>
        <begin position="1"/>
        <end position="34"/>
    </location>
</feature>
<proteinExistence type="predicted"/>
<evidence type="ECO:0000259" key="7">
    <source>
        <dbReference type="PROSITE" id="PS50009"/>
    </source>
</evidence>
<keyword evidence="2 3" id="KW-0344">Guanine-nucleotide releasing factor</keyword>
<dbReference type="InterPro" id="IPR036028">
    <property type="entry name" value="SH3-like_dom_sf"/>
</dbReference>
<dbReference type="InParanoid" id="A0A5C3P5I4"/>
<feature type="domain" description="Ras-GEF" evidence="7">
    <location>
        <begin position="996"/>
        <end position="1234"/>
    </location>
</feature>
<dbReference type="CDD" id="cd11883">
    <property type="entry name" value="SH3_Sdc25"/>
    <property type="match status" value="1"/>
</dbReference>
<dbReference type="Gene3D" id="2.30.30.40">
    <property type="entry name" value="SH3 Domains"/>
    <property type="match status" value="1"/>
</dbReference>
<dbReference type="Pfam" id="PF00618">
    <property type="entry name" value="RasGEF_N"/>
    <property type="match status" value="1"/>
</dbReference>
<dbReference type="GO" id="GO:0007265">
    <property type="term" value="P:Ras protein signal transduction"/>
    <property type="evidence" value="ECO:0007669"/>
    <property type="project" value="TreeGrafter"/>
</dbReference>
<sequence length="1265" mass="138721">MSTTSRAPSSASYLSANSARSQRSMPTTPTSASSRPGAPTAWPTIDSEEEEEGTSDAEEYVLAMHDFSPQQPNITCLTFRAGQVIHVLNRDPSGWWDGELDGRRGWFPSNYVTSEVGLLTEEELPGKKPRPGHANNMSVSSTTSWASTSSCKRQTTFARNDHKPSPADSFSQTIDMYCPPLMLPLLKALSLLQNAVRTSRIQHYQPATACIISCVRALLSDIGCLSRDAPVLRQYGVLSQERKRILSDLASLVSQAKRASEDTITDETREIEVQAMVRLTGQLFAHVRGFLAVAVQCGIKFPPTAMRAARTDSQSSRLDDDDEFATPGRTTNGIAARPRRMPNTSTPSRPKSLGDLKVPKRAVMGADYPPMPAGPLRLPQRKLSQQQLATPARRTFSESTPRGHRPAQDSVSSDSSSSSFSSDSVGTPATPVFPCGPATTPELTEALRYTHDNFLSTIAAFIGHAHSHSRHSHASSKGHMYDLVREVVDVVCRLLTIVEAVLRHPDILPAKADGLRASKEGLYNVTSTLAESVRLLTAPPADDVSEEAEKEGLLRCATNGLKAGSDCVNAVKKCLQRTTGERPFVFNLPAPGDPDGGMYTPRKFGHAHRPSTASTKSTRSSLAPRIRKESSLRELRGAYVEGEEDLTIQAQDAEDADHTMIATVKRHADDSPLSIVQQPLSPGPETEPEEETEVGGEESMSCTPVSPSPVAGERELPPVRPSFESVATRSDAMSLNSYAPTEDDRTTWEGSTRHCAPPSTMSFEEKLLNGELPSVPGGHAFASAVLPWTFPHDHAPEDVAYNSDGQLVGATLEALVERMTPHDALVEPPFAAVFFMTFRLFTTPSELLATVIARYNILPPPGLSDGDLRLWQQRKGLPVRLRVSNFIKTWVESYWRHSTDAVVVPTLVSFIKDALAAMFPGPSQRILELIHQRVSAGPSTELSSPKGDRVRDAGIPLNPPTFPGPISEVPRPIMTKNVLSALRSRHYASVALTDFDALELARQLTLMECTLYCAIEPEEMLGVGGKEKGLNANVKGVTSLSTAITGWVAESILNEPDTKKRTVLVKFFIKLADRCVGLMNYSTPRSILAALDSSTIARLHQTWVGLPQKAKVQLESLRKLADHARNYHEYRSRLRNTAPPAVPFLGLYLTDITFCREGNPSYRTSPKAPEKKLLNFNKYHKLARIVQDMQRFQVPYNLKVIPEVQVYLRDAFEKSQRQGDLQDLYRRSLLVEPKQSAEAPPSSDVRQLFAWASRSQQSVSPAPTS</sequence>
<feature type="domain" description="N-terminal Ras-GEF" evidence="8">
    <location>
        <begin position="803"/>
        <end position="934"/>
    </location>
</feature>
<feature type="compositionally biased region" description="Low complexity" evidence="5">
    <location>
        <begin position="138"/>
        <end position="147"/>
    </location>
</feature>
<dbReference type="GO" id="GO:0005886">
    <property type="term" value="C:plasma membrane"/>
    <property type="evidence" value="ECO:0007669"/>
    <property type="project" value="TreeGrafter"/>
</dbReference>
<evidence type="ECO:0000256" key="2">
    <source>
        <dbReference type="ARBA" id="ARBA00022658"/>
    </source>
</evidence>
<dbReference type="PROSITE" id="PS50002">
    <property type="entry name" value="SH3"/>
    <property type="match status" value="1"/>
</dbReference>
<dbReference type="Gene3D" id="1.20.870.10">
    <property type="entry name" value="Son of sevenless (SoS) protein Chain: S domain 1"/>
    <property type="match status" value="1"/>
</dbReference>
<dbReference type="InterPro" id="IPR008937">
    <property type="entry name" value="Ras-like_GEF"/>
</dbReference>
<accession>A0A5C3P5I4</accession>
<feature type="region of interest" description="Disordered" evidence="5">
    <location>
        <begin position="666"/>
        <end position="757"/>
    </location>
</feature>
<feature type="compositionally biased region" description="Polar residues" evidence="5">
    <location>
        <begin position="725"/>
        <end position="739"/>
    </location>
</feature>
<dbReference type="SUPFAM" id="SSF48366">
    <property type="entry name" value="Ras GEF"/>
    <property type="match status" value="1"/>
</dbReference>
<protein>
    <submittedName>
        <fullName evidence="9">Ras GEF</fullName>
    </submittedName>
</protein>
<dbReference type="InterPro" id="IPR056685">
    <property type="entry name" value="DUF7783"/>
</dbReference>
<dbReference type="Pfam" id="PF00617">
    <property type="entry name" value="RasGEF"/>
    <property type="match status" value="1"/>
</dbReference>
<dbReference type="InterPro" id="IPR001452">
    <property type="entry name" value="SH3_domain"/>
</dbReference>
<dbReference type="STRING" id="1314778.A0A5C3P5I4"/>
<feature type="region of interest" description="Disordered" evidence="5">
    <location>
        <begin position="123"/>
        <end position="147"/>
    </location>
</feature>
<dbReference type="SUPFAM" id="SSF50044">
    <property type="entry name" value="SH3-domain"/>
    <property type="match status" value="1"/>
</dbReference>
<dbReference type="Gene3D" id="1.10.840.10">
    <property type="entry name" value="Ras guanine-nucleotide exchange factors catalytic domain"/>
    <property type="match status" value="1"/>
</dbReference>
<feature type="region of interest" description="Disordered" evidence="5">
    <location>
        <begin position="1"/>
        <end position="56"/>
    </location>
</feature>
<dbReference type="PANTHER" id="PTHR23113:SF354">
    <property type="entry name" value="BUD SITE SELECTION PROTEIN 5"/>
    <property type="match status" value="1"/>
</dbReference>
<dbReference type="InterPro" id="IPR001895">
    <property type="entry name" value="RASGEF_cat_dom"/>
</dbReference>
<name>A0A5C3P5I4_9APHY</name>
<dbReference type="Pfam" id="PF07653">
    <property type="entry name" value="SH3_2"/>
    <property type="match status" value="1"/>
</dbReference>
<dbReference type="InterPro" id="IPR023578">
    <property type="entry name" value="Ras_GEF_dom_sf"/>
</dbReference>
<evidence type="ECO:0000256" key="3">
    <source>
        <dbReference type="PROSITE-ProRule" id="PRU00168"/>
    </source>
</evidence>
<dbReference type="SMART" id="SM00326">
    <property type="entry name" value="SH3"/>
    <property type="match status" value="1"/>
</dbReference>
<dbReference type="InterPro" id="IPR000651">
    <property type="entry name" value="Ras-like_Gua-exchang_fac_N"/>
</dbReference>
<dbReference type="InterPro" id="IPR019804">
    <property type="entry name" value="Ras_G-nucl-exch_fac_CS"/>
</dbReference>
<dbReference type="PRINTS" id="PR00452">
    <property type="entry name" value="SH3DOMAIN"/>
</dbReference>
<keyword evidence="1 4" id="KW-0728">SH3 domain</keyword>
<dbReference type="EMBL" id="ML211363">
    <property type="protein sequence ID" value="TFK83818.1"/>
    <property type="molecule type" value="Genomic_DNA"/>
</dbReference>
<feature type="compositionally biased region" description="Polar residues" evidence="5">
    <location>
        <begin position="611"/>
        <end position="621"/>
    </location>
</feature>
<evidence type="ECO:0000313" key="9">
    <source>
        <dbReference type="EMBL" id="TFK83818.1"/>
    </source>
</evidence>
<dbReference type="PANTHER" id="PTHR23113">
    <property type="entry name" value="GUANINE NUCLEOTIDE EXCHANGE FACTOR"/>
    <property type="match status" value="1"/>
</dbReference>
<evidence type="ECO:0000259" key="6">
    <source>
        <dbReference type="PROSITE" id="PS50002"/>
    </source>
</evidence>
<dbReference type="PROSITE" id="PS00720">
    <property type="entry name" value="RASGEF"/>
    <property type="match status" value="1"/>
</dbReference>